<evidence type="ECO:0000259" key="6">
    <source>
        <dbReference type="PROSITE" id="PS51900"/>
    </source>
</evidence>
<evidence type="ECO:0000256" key="2">
    <source>
        <dbReference type="ARBA" id="ARBA00023125"/>
    </source>
</evidence>
<dbReference type="GO" id="GO:0003677">
    <property type="term" value="F:DNA binding"/>
    <property type="evidence" value="ECO:0007669"/>
    <property type="project" value="UniProtKB-UniRule"/>
</dbReference>
<accession>A0A7D6VNJ3</accession>
<evidence type="ECO:0000313" key="8">
    <source>
        <dbReference type="Proteomes" id="UP000515512"/>
    </source>
</evidence>
<evidence type="ECO:0000256" key="3">
    <source>
        <dbReference type="ARBA" id="ARBA00023172"/>
    </source>
</evidence>
<dbReference type="Proteomes" id="UP000515512">
    <property type="component" value="Chromosome"/>
</dbReference>
<dbReference type="Gene3D" id="1.10.443.10">
    <property type="entry name" value="Intergrase catalytic core"/>
    <property type="match status" value="1"/>
</dbReference>
<dbReference type="PROSITE" id="PS51898">
    <property type="entry name" value="TYR_RECOMBINASE"/>
    <property type="match status" value="1"/>
</dbReference>
<keyword evidence="8" id="KW-1185">Reference proteome</keyword>
<dbReference type="InterPro" id="IPR002104">
    <property type="entry name" value="Integrase_catalytic"/>
</dbReference>
<feature type="domain" description="Core-binding (CB)" evidence="6">
    <location>
        <begin position="72"/>
        <end position="158"/>
    </location>
</feature>
<dbReference type="CDD" id="cd00397">
    <property type="entry name" value="DNA_BRE_C"/>
    <property type="match status" value="1"/>
</dbReference>
<feature type="domain" description="Tyr recombinase" evidence="5">
    <location>
        <begin position="191"/>
        <end position="404"/>
    </location>
</feature>
<evidence type="ECO:0000313" key="7">
    <source>
        <dbReference type="EMBL" id="QLY33976.1"/>
    </source>
</evidence>
<dbReference type="PANTHER" id="PTHR30349:SF64">
    <property type="entry name" value="PROPHAGE INTEGRASE INTD-RELATED"/>
    <property type="match status" value="1"/>
</dbReference>
<dbReference type="RefSeq" id="WP_181585140.1">
    <property type="nucleotide sequence ID" value="NZ_CP059399.1"/>
</dbReference>
<gene>
    <name evidence="7" type="ORF">H0264_18625</name>
</gene>
<dbReference type="InterPro" id="IPR010998">
    <property type="entry name" value="Integrase_recombinase_N"/>
</dbReference>
<dbReference type="Gene3D" id="1.10.150.130">
    <property type="match status" value="1"/>
</dbReference>
<sequence length="423" mass="47033">MGNQVSLMPLGIQIRGNIEERKRSKPFLARVRWTNPATKRRDSKSQAFEDRAEAEAWIERIQQAASRGVDPAMATATLKDYGDTNWDIAMRGVEAKTLDPYRAGWRRRVVPTLGHLPITMITAGIADRAVGMWIAEGHSKSTIKNTLAALGRVMDQAVRDEVIDRNRVDVSGWQRQYARHEDELTNPRALALPDWQTLTELADALVSASANRFRGWGDVVLFTACTAARIGEVAGCRVGDIDTNSWLWTLRRQTTPGPGGLKDKGTKGKRARTVPIIHELRPLVVSRIAMARARVASVPGYERLDEAARRTAHANARLFVGPRNGRIQITVLRRATNWDAVVAELGYEHLRRHSLRHTGLTWFADAGVSEHLLQDIAGHSDPRVTKLYLHPGAAAFQQAGNLLSLHLAAPKRPPNGHHLRLVK</sequence>
<dbReference type="EMBL" id="CP059399">
    <property type="protein sequence ID" value="QLY33976.1"/>
    <property type="molecule type" value="Genomic_DNA"/>
</dbReference>
<dbReference type="KEGG" id="nhu:H0264_18625"/>
<dbReference type="Pfam" id="PF00589">
    <property type="entry name" value="Phage_integrase"/>
    <property type="match status" value="1"/>
</dbReference>
<comment type="similarity">
    <text evidence="1">Belongs to the 'phage' integrase family.</text>
</comment>
<organism evidence="7 8">
    <name type="scientific">Nocardia huaxiensis</name>
    <dbReference type="NCBI Taxonomy" id="2755382"/>
    <lineage>
        <taxon>Bacteria</taxon>
        <taxon>Bacillati</taxon>
        <taxon>Actinomycetota</taxon>
        <taxon>Actinomycetes</taxon>
        <taxon>Mycobacteriales</taxon>
        <taxon>Nocardiaceae</taxon>
        <taxon>Nocardia</taxon>
    </lineage>
</organism>
<reference evidence="7 8" key="1">
    <citation type="submission" date="2020-07" db="EMBL/GenBank/DDBJ databases">
        <authorList>
            <person name="Zhuang K."/>
            <person name="Ran Y."/>
        </authorList>
    </citation>
    <scope>NUCLEOTIDE SEQUENCE [LARGE SCALE GENOMIC DNA]</scope>
    <source>
        <strain evidence="7 8">WCH-YHL-001</strain>
    </source>
</reference>
<dbReference type="AlphaFoldDB" id="A0A7D6VNJ3"/>
<keyword evidence="2 4" id="KW-0238">DNA-binding</keyword>
<dbReference type="PROSITE" id="PS51900">
    <property type="entry name" value="CB"/>
    <property type="match status" value="1"/>
</dbReference>
<dbReference type="GO" id="GO:0015074">
    <property type="term" value="P:DNA integration"/>
    <property type="evidence" value="ECO:0007669"/>
    <property type="project" value="InterPro"/>
</dbReference>
<dbReference type="InterPro" id="IPR013762">
    <property type="entry name" value="Integrase-like_cat_sf"/>
</dbReference>
<dbReference type="InterPro" id="IPR050090">
    <property type="entry name" value="Tyrosine_recombinase_XerCD"/>
</dbReference>
<evidence type="ECO:0000256" key="1">
    <source>
        <dbReference type="ARBA" id="ARBA00008857"/>
    </source>
</evidence>
<evidence type="ECO:0000256" key="4">
    <source>
        <dbReference type="PROSITE-ProRule" id="PRU01248"/>
    </source>
</evidence>
<dbReference type="GO" id="GO:0006310">
    <property type="term" value="P:DNA recombination"/>
    <property type="evidence" value="ECO:0007669"/>
    <property type="project" value="UniProtKB-KW"/>
</dbReference>
<dbReference type="InterPro" id="IPR044068">
    <property type="entry name" value="CB"/>
</dbReference>
<name>A0A7D6VNJ3_9NOCA</name>
<keyword evidence="3" id="KW-0233">DNA recombination</keyword>
<dbReference type="InterPro" id="IPR011010">
    <property type="entry name" value="DNA_brk_join_enz"/>
</dbReference>
<dbReference type="PANTHER" id="PTHR30349">
    <property type="entry name" value="PHAGE INTEGRASE-RELATED"/>
    <property type="match status" value="1"/>
</dbReference>
<dbReference type="SUPFAM" id="SSF56349">
    <property type="entry name" value="DNA breaking-rejoining enzymes"/>
    <property type="match status" value="1"/>
</dbReference>
<proteinExistence type="inferred from homology"/>
<protein>
    <submittedName>
        <fullName evidence="7">Site-specific integrase</fullName>
    </submittedName>
</protein>
<evidence type="ECO:0000259" key="5">
    <source>
        <dbReference type="PROSITE" id="PS51898"/>
    </source>
</evidence>